<dbReference type="Proteomes" id="UP001165296">
    <property type="component" value="Unassembled WGS sequence"/>
</dbReference>
<sequence length="222" mass="25019">MAQSQHHSAPTAGPDQPGVHGMLVFGNHRVYASHLPMFRSPHHYQVLLELTLSDSTKAAYKSSQQQFPGETVYTLEPEPFVLPDMLRQPRPFRATLYRGHFERGGTAIARHVTVQIRQVLYAEKLEARRMAKPALLIIGEEPLMFAIHRIARQPDFDQVVALQVPSYVGIRKAPPLLQIVPAKAARRPLKPGHVINIKAQPKLAEQQLTVTRSVYLEHADLR</sequence>
<protein>
    <submittedName>
        <fullName evidence="1">Uncharacterized protein</fullName>
    </submittedName>
</protein>
<accession>A0ABS8AQS7</accession>
<proteinExistence type="predicted"/>
<name>A0ABS8AQS7_9BACT</name>
<reference evidence="1" key="1">
    <citation type="submission" date="2021-10" db="EMBL/GenBank/DDBJ databases">
        <authorList>
            <person name="Dean J.D."/>
            <person name="Kim M.K."/>
            <person name="Newey C.N."/>
            <person name="Stoker T.S."/>
            <person name="Thompson D.W."/>
            <person name="Grose J.H."/>
        </authorList>
    </citation>
    <scope>NUCLEOTIDE SEQUENCE</scope>
    <source>
        <strain evidence="1">BT178</strain>
    </source>
</reference>
<evidence type="ECO:0000313" key="1">
    <source>
        <dbReference type="EMBL" id="MCB2407754.1"/>
    </source>
</evidence>
<organism evidence="1 2">
    <name type="scientific">Hymenobacter lucidus</name>
    <dbReference type="NCBI Taxonomy" id="2880930"/>
    <lineage>
        <taxon>Bacteria</taxon>
        <taxon>Pseudomonadati</taxon>
        <taxon>Bacteroidota</taxon>
        <taxon>Cytophagia</taxon>
        <taxon>Cytophagales</taxon>
        <taxon>Hymenobacteraceae</taxon>
        <taxon>Hymenobacter</taxon>
    </lineage>
</organism>
<dbReference type="RefSeq" id="WP_226173931.1">
    <property type="nucleotide sequence ID" value="NZ_JAJADR010000002.1"/>
</dbReference>
<keyword evidence="2" id="KW-1185">Reference proteome</keyword>
<comment type="caution">
    <text evidence="1">The sequence shown here is derived from an EMBL/GenBank/DDBJ whole genome shotgun (WGS) entry which is preliminary data.</text>
</comment>
<dbReference type="EMBL" id="JAJADR010000002">
    <property type="protein sequence ID" value="MCB2407754.1"/>
    <property type="molecule type" value="Genomic_DNA"/>
</dbReference>
<gene>
    <name evidence="1" type="ORF">LGH74_07180</name>
</gene>
<evidence type="ECO:0000313" key="2">
    <source>
        <dbReference type="Proteomes" id="UP001165296"/>
    </source>
</evidence>